<keyword evidence="1" id="KW-0472">Membrane</keyword>
<feature type="transmembrane region" description="Helical" evidence="1">
    <location>
        <begin position="425"/>
        <end position="444"/>
    </location>
</feature>
<dbReference type="Proteomes" id="UP000198651">
    <property type="component" value="Chromosome I"/>
</dbReference>
<feature type="transmembrane region" description="Helical" evidence="1">
    <location>
        <begin position="135"/>
        <end position="153"/>
    </location>
</feature>
<evidence type="ECO:0000313" key="3">
    <source>
        <dbReference type="Proteomes" id="UP000198651"/>
    </source>
</evidence>
<feature type="transmembrane region" description="Helical" evidence="1">
    <location>
        <begin position="223"/>
        <end position="240"/>
    </location>
</feature>
<proteinExistence type="predicted"/>
<evidence type="ECO:0000256" key="1">
    <source>
        <dbReference type="SAM" id="Phobius"/>
    </source>
</evidence>
<feature type="transmembrane region" description="Helical" evidence="1">
    <location>
        <begin position="367"/>
        <end position="387"/>
    </location>
</feature>
<keyword evidence="1" id="KW-0812">Transmembrane</keyword>
<sequence>MVVKKLPLFGRKSLKSYSVNRQKNICIFIGFMCIPAFLISTHYDEPFSWTYGAIGILCLLFGYFINSWEKKENMHIDPLFIMTFTWVSMSFISSIPLWVVSKDFPLSYFDTVSQITSTGTTIPYYQNYSSTSLNFWRSFLCCVGGIYSIIIIFSKTETDTEMESSFALCIICYFSLTLLCILFEKMCGLSWLDASNHGMRIASLSFYDTNLHDNTTLSFIKETSSAMLIISWIAFSCFHVQQKRQFLKQNIFSGKLLLVASFFLVTIIMLRISHPPTEINKNTVLTTLMWITGAGVDLQNIRYWSPVTIMLLAIVTCLYKNETNEAGITLQNLKSLRNTARKEVRTCLHPNSIIDIPRSYKTPPQHLILNLSLYGLAILTIGILLNFSGQSLSTAILLTLTSLNNLGISCNEFFLSSQTITAQQATLLTIAMWLGKIGFVRIFIGLTKGFSRRHTKKSY</sequence>
<dbReference type="PANTHER" id="PTHR32024">
    <property type="entry name" value="TRK SYSTEM POTASSIUM UPTAKE PROTEIN TRKG-RELATED"/>
    <property type="match status" value="1"/>
</dbReference>
<gene>
    <name evidence="2" type="ORF">Ark11_0372</name>
</gene>
<feature type="transmembrane region" description="Helical" evidence="1">
    <location>
        <begin position="252"/>
        <end position="272"/>
    </location>
</feature>
<feature type="transmembrane region" description="Helical" evidence="1">
    <location>
        <begin position="49"/>
        <end position="66"/>
    </location>
</feature>
<dbReference type="PANTHER" id="PTHR32024:SF2">
    <property type="entry name" value="TRK SYSTEM POTASSIUM UPTAKE PROTEIN TRKG-RELATED"/>
    <property type="match status" value="1"/>
</dbReference>
<evidence type="ECO:0000313" key="2">
    <source>
        <dbReference type="EMBL" id="CUT17226.1"/>
    </source>
</evidence>
<name>A0A0S4M3B7_9BURK</name>
<feature type="transmembrane region" description="Helical" evidence="1">
    <location>
        <begin position="78"/>
        <end position="99"/>
    </location>
</feature>
<dbReference type="STRING" id="1561003.Ark11_0372"/>
<accession>A0A0S4M3B7</accession>
<keyword evidence="1" id="KW-1133">Transmembrane helix</keyword>
<organism evidence="2 3">
    <name type="scientific">Candidatus Ichthyocystis hellenicum</name>
    <dbReference type="NCBI Taxonomy" id="1561003"/>
    <lineage>
        <taxon>Bacteria</taxon>
        <taxon>Pseudomonadati</taxon>
        <taxon>Pseudomonadota</taxon>
        <taxon>Betaproteobacteria</taxon>
        <taxon>Burkholderiales</taxon>
        <taxon>Candidatus Ichthyocystis</taxon>
    </lineage>
</organism>
<keyword evidence="3" id="KW-1185">Reference proteome</keyword>
<dbReference type="EMBL" id="LN906597">
    <property type="protein sequence ID" value="CUT17226.1"/>
    <property type="molecule type" value="Genomic_DNA"/>
</dbReference>
<feature type="transmembrane region" description="Helical" evidence="1">
    <location>
        <begin position="301"/>
        <end position="319"/>
    </location>
</feature>
<dbReference type="AlphaFoldDB" id="A0A0S4M3B7"/>
<feature type="transmembrane region" description="Helical" evidence="1">
    <location>
        <begin position="165"/>
        <end position="184"/>
    </location>
</feature>
<protein>
    <submittedName>
        <fullName evidence="2">Putative membrane protein</fullName>
    </submittedName>
</protein>
<feature type="transmembrane region" description="Helical" evidence="1">
    <location>
        <begin position="25"/>
        <end position="43"/>
    </location>
</feature>
<dbReference type="RefSeq" id="WP_092343162.1">
    <property type="nucleotide sequence ID" value="NZ_LN906597.1"/>
</dbReference>
<reference evidence="3" key="1">
    <citation type="submission" date="2015-11" db="EMBL/GenBank/DDBJ databases">
        <authorList>
            <person name="Seth-Smith H.M.B."/>
        </authorList>
    </citation>
    <scope>NUCLEOTIDE SEQUENCE [LARGE SCALE GENOMIC DNA]</scope>
    <source>
        <strain evidence="3">2013Ark11</strain>
    </source>
</reference>